<evidence type="ECO:0000313" key="1">
    <source>
        <dbReference type="EMBL" id="PNF43447.1"/>
    </source>
</evidence>
<reference evidence="1 2" key="1">
    <citation type="submission" date="2017-12" db="EMBL/GenBank/DDBJ databases">
        <title>Hemimetabolous genomes reveal molecular basis of termite eusociality.</title>
        <authorList>
            <person name="Harrison M.C."/>
            <person name="Jongepier E."/>
            <person name="Robertson H.M."/>
            <person name="Arning N."/>
            <person name="Bitard-Feildel T."/>
            <person name="Chao H."/>
            <person name="Childers C.P."/>
            <person name="Dinh H."/>
            <person name="Doddapaneni H."/>
            <person name="Dugan S."/>
            <person name="Gowin J."/>
            <person name="Greiner C."/>
            <person name="Han Y."/>
            <person name="Hu H."/>
            <person name="Hughes D.S.T."/>
            <person name="Huylmans A.-K."/>
            <person name="Kemena C."/>
            <person name="Kremer L.P.M."/>
            <person name="Lee S.L."/>
            <person name="Lopez-Ezquerra A."/>
            <person name="Mallet L."/>
            <person name="Monroy-Kuhn J.M."/>
            <person name="Moser A."/>
            <person name="Murali S.C."/>
            <person name="Muzny D.M."/>
            <person name="Otani S."/>
            <person name="Piulachs M.-D."/>
            <person name="Poelchau M."/>
            <person name="Qu J."/>
            <person name="Schaub F."/>
            <person name="Wada-Katsumata A."/>
            <person name="Worley K.C."/>
            <person name="Xie Q."/>
            <person name="Ylla G."/>
            <person name="Poulsen M."/>
            <person name="Gibbs R.A."/>
            <person name="Schal C."/>
            <person name="Richards S."/>
            <person name="Belles X."/>
            <person name="Korb J."/>
            <person name="Bornberg-Bauer E."/>
        </authorList>
    </citation>
    <scope>NUCLEOTIDE SEQUENCE [LARGE SCALE GENOMIC DNA]</scope>
    <source>
        <tissue evidence="1">Whole body</tissue>
    </source>
</reference>
<name>A0A2J7RRI3_9NEOP</name>
<proteinExistence type="predicted"/>
<keyword evidence="2" id="KW-1185">Reference proteome</keyword>
<gene>
    <name evidence="1" type="ORF">B7P43_G11489</name>
</gene>
<comment type="caution">
    <text evidence="1">The sequence shown here is derived from an EMBL/GenBank/DDBJ whole genome shotgun (WGS) entry which is preliminary data.</text>
</comment>
<organism evidence="1 2">
    <name type="scientific">Cryptotermes secundus</name>
    <dbReference type="NCBI Taxonomy" id="105785"/>
    <lineage>
        <taxon>Eukaryota</taxon>
        <taxon>Metazoa</taxon>
        <taxon>Ecdysozoa</taxon>
        <taxon>Arthropoda</taxon>
        <taxon>Hexapoda</taxon>
        <taxon>Insecta</taxon>
        <taxon>Pterygota</taxon>
        <taxon>Neoptera</taxon>
        <taxon>Polyneoptera</taxon>
        <taxon>Dictyoptera</taxon>
        <taxon>Blattodea</taxon>
        <taxon>Blattoidea</taxon>
        <taxon>Termitoidae</taxon>
        <taxon>Kalotermitidae</taxon>
        <taxon>Cryptotermitinae</taxon>
        <taxon>Cryptotermes</taxon>
    </lineage>
</organism>
<sequence length="62" mass="7080">MQIPCRFIKISMENVTVFGGMCLPLELFDCTVIITSEQTEYCPECWNWMARSGSNYTVPPPT</sequence>
<dbReference type="EMBL" id="NEVH01000603">
    <property type="protein sequence ID" value="PNF43447.1"/>
    <property type="molecule type" value="Genomic_DNA"/>
</dbReference>
<accession>A0A2J7RRI3</accession>
<protein>
    <submittedName>
        <fullName evidence="1">Uncharacterized protein</fullName>
    </submittedName>
</protein>
<dbReference type="AlphaFoldDB" id="A0A2J7RRI3"/>
<dbReference type="Proteomes" id="UP000235965">
    <property type="component" value="Unassembled WGS sequence"/>
</dbReference>
<dbReference type="InParanoid" id="A0A2J7RRI3"/>
<evidence type="ECO:0000313" key="2">
    <source>
        <dbReference type="Proteomes" id="UP000235965"/>
    </source>
</evidence>